<dbReference type="SUPFAM" id="SSF56672">
    <property type="entry name" value="DNA/RNA polymerases"/>
    <property type="match status" value="1"/>
</dbReference>
<dbReference type="PANTHER" id="PTHR19446">
    <property type="entry name" value="REVERSE TRANSCRIPTASES"/>
    <property type="match status" value="1"/>
</dbReference>
<dbReference type="EMBL" id="CAKLBY020000003">
    <property type="protein sequence ID" value="CAK7892972.1"/>
    <property type="molecule type" value="Genomic_DNA"/>
</dbReference>
<dbReference type="PROSITE" id="PS50878">
    <property type="entry name" value="RT_POL"/>
    <property type="match status" value="1"/>
</dbReference>
<dbReference type="InterPro" id="IPR000477">
    <property type="entry name" value="RT_dom"/>
</dbReference>
<accession>A0AAV1T2A2</accession>
<dbReference type="InterPro" id="IPR043502">
    <property type="entry name" value="DNA/RNA_pol_sf"/>
</dbReference>
<comment type="caution">
    <text evidence="2">The sequence shown here is derived from an EMBL/GenBank/DDBJ whole genome shotgun (WGS) entry which is preliminary data.</text>
</comment>
<protein>
    <recommendedName>
        <fullName evidence="1">Reverse transcriptase domain-containing protein</fullName>
    </recommendedName>
</protein>
<proteinExistence type="predicted"/>
<reference evidence="2" key="1">
    <citation type="submission" date="2024-01" db="EMBL/GenBank/DDBJ databases">
        <authorList>
            <person name="Webb A."/>
        </authorList>
    </citation>
    <scope>NUCLEOTIDE SEQUENCE</scope>
    <source>
        <strain evidence="2">Pm1</strain>
    </source>
</reference>
<evidence type="ECO:0000313" key="2">
    <source>
        <dbReference type="EMBL" id="CAK7892972.1"/>
    </source>
</evidence>
<dbReference type="AlphaFoldDB" id="A0AAV1T2A2"/>
<name>A0AAV1T2A2_9STRA</name>
<evidence type="ECO:0000259" key="1">
    <source>
        <dbReference type="PROSITE" id="PS50878"/>
    </source>
</evidence>
<gene>
    <name evidence="3" type="ORF">PM001_LOCUS26436</name>
    <name evidence="2" type="ORF">PM001_LOCUS509</name>
</gene>
<sequence>MMLAQLATATSGTTTSADDSRVILLLDFRKAYDTVDREFLYEDLRQFGFAERYVQLITRLHTGTTAAFLVNGEQSGPISVVSGIRQGCPLAPLLFLVVVEILNVAVQQSPDLSGLPVPGQHPATHVFSAFVDDSTIFLEKASQLEPALALVSQFGTLSGLVAQPSKSQIICLNRAVHVADMRGIPVLQQADTVRYLGYQVGLRPLHNCYWALRIRKLQRRLMTASRVAM</sequence>
<feature type="domain" description="Reverse transcriptase" evidence="1">
    <location>
        <begin position="1"/>
        <end position="200"/>
    </location>
</feature>
<evidence type="ECO:0000313" key="3">
    <source>
        <dbReference type="EMBL" id="CAK7941286.1"/>
    </source>
</evidence>
<dbReference type="EMBL" id="CAKLBY020000264">
    <property type="protein sequence ID" value="CAK7941286.1"/>
    <property type="molecule type" value="Genomic_DNA"/>
</dbReference>
<dbReference type="Pfam" id="PF00078">
    <property type="entry name" value="RVT_1"/>
    <property type="match status" value="1"/>
</dbReference>
<evidence type="ECO:0000313" key="4">
    <source>
        <dbReference type="Proteomes" id="UP001162060"/>
    </source>
</evidence>
<dbReference type="Proteomes" id="UP001162060">
    <property type="component" value="Unassembled WGS sequence"/>
</dbReference>
<organism evidence="2 4">
    <name type="scientific">Peronospora matthiolae</name>
    <dbReference type="NCBI Taxonomy" id="2874970"/>
    <lineage>
        <taxon>Eukaryota</taxon>
        <taxon>Sar</taxon>
        <taxon>Stramenopiles</taxon>
        <taxon>Oomycota</taxon>
        <taxon>Peronosporomycetes</taxon>
        <taxon>Peronosporales</taxon>
        <taxon>Peronosporaceae</taxon>
        <taxon>Peronospora</taxon>
    </lineage>
</organism>